<dbReference type="Gene3D" id="1.20.5.1930">
    <property type="match status" value="1"/>
</dbReference>
<dbReference type="GO" id="GO:0016020">
    <property type="term" value="C:membrane"/>
    <property type="evidence" value="ECO:0007669"/>
    <property type="project" value="InterPro"/>
</dbReference>
<dbReference type="GO" id="GO:0046983">
    <property type="term" value="F:protein dimerization activity"/>
    <property type="evidence" value="ECO:0007669"/>
    <property type="project" value="InterPro"/>
</dbReference>
<reference evidence="4 5" key="1">
    <citation type="submission" date="2016-10" db="EMBL/GenBank/DDBJ databases">
        <authorList>
            <person name="de Groot N.N."/>
        </authorList>
    </citation>
    <scope>NUCLEOTIDE SEQUENCE [LARGE SCALE GENOMIC DNA]</scope>
    <source>
        <strain evidence="4 5">CGMCC 4.5506</strain>
    </source>
</reference>
<dbReference type="InterPro" id="IPR050482">
    <property type="entry name" value="Sensor_HK_TwoCompSys"/>
</dbReference>
<keyword evidence="3" id="KW-0902">Two-component regulatory system</keyword>
<accession>A0A222VJG2</accession>
<evidence type="ECO:0000256" key="1">
    <source>
        <dbReference type="ARBA" id="ARBA00022679"/>
    </source>
</evidence>
<evidence type="ECO:0000313" key="5">
    <source>
        <dbReference type="Proteomes" id="UP000199494"/>
    </source>
</evidence>
<dbReference type="OrthoDB" id="5241784at2"/>
<name>A0A222VJG2_9PSEU</name>
<dbReference type="PANTHER" id="PTHR24421:SF63">
    <property type="entry name" value="SENSOR HISTIDINE KINASE DESK"/>
    <property type="match status" value="1"/>
</dbReference>
<dbReference type="InterPro" id="IPR011712">
    <property type="entry name" value="Sig_transdc_His_kin_sub3_dim/P"/>
</dbReference>
<dbReference type="CDD" id="cd16917">
    <property type="entry name" value="HATPase_UhpB-NarQ-NarX-like"/>
    <property type="match status" value="1"/>
</dbReference>
<dbReference type="Pfam" id="PF07730">
    <property type="entry name" value="HisKA_3"/>
    <property type="match status" value="1"/>
</dbReference>
<organism evidence="4 5">
    <name type="scientific">Prauserella marina</name>
    <dbReference type="NCBI Taxonomy" id="530584"/>
    <lineage>
        <taxon>Bacteria</taxon>
        <taxon>Bacillati</taxon>
        <taxon>Actinomycetota</taxon>
        <taxon>Actinomycetes</taxon>
        <taxon>Pseudonocardiales</taxon>
        <taxon>Pseudonocardiaceae</taxon>
        <taxon>Prauserella</taxon>
    </lineage>
</organism>
<evidence type="ECO:0000256" key="3">
    <source>
        <dbReference type="ARBA" id="ARBA00023012"/>
    </source>
</evidence>
<protein>
    <submittedName>
        <fullName evidence="4">Two-component system, NarL family, sensor histidine kinase DesK</fullName>
    </submittedName>
</protein>
<dbReference type="KEGG" id="pmad:BAY61_02705"/>
<proteinExistence type="predicted"/>
<dbReference type="InterPro" id="IPR036890">
    <property type="entry name" value="HATPase_C_sf"/>
</dbReference>
<evidence type="ECO:0000313" key="4">
    <source>
        <dbReference type="EMBL" id="SDC75457.1"/>
    </source>
</evidence>
<dbReference type="EMBL" id="FMZE01000003">
    <property type="protein sequence ID" value="SDC75457.1"/>
    <property type="molecule type" value="Genomic_DNA"/>
</dbReference>
<sequence length="394" mass="41548">MCCYVRLVPRPDHGEPAQLAPLRRYCRDIALGSVAVVGVLLISTIPGGLDSPVGTGFVLLLAAALTLHTRRILSALREPAQAQPLGVAVIPALVAIAATCVAVYFDEGNVLWSLLVGAVTTQVLIGRPVVEGRRLAVGIGMITVLAVGGTALFAAHLEGWAVVRLALGAGAVAVVFGYAESSNIRQWALTLELERARKAAGELATARERLRLAGDLHDILGHALEVVALKSELATRLSTADPRRSAAEMAEVHTLARTALRDVRDLVHGRRTTHLAAELTSAKTLLSSAGIGCAFPAETPELDDRTSELLGRVLREAVTNLLRHASPSACTVLLNCDVDGTALMVTNDGAAPMARAEGTGLARLSRRLEHAGGRLETEMDSDEGVFAVRARVPR</sequence>
<dbReference type="Proteomes" id="UP000199494">
    <property type="component" value="Unassembled WGS sequence"/>
</dbReference>
<dbReference type="Gene3D" id="3.30.565.10">
    <property type="entry name" value="Histidine kinase-like ATPase, C-terminal domain"/>
    <property type="match status" value="1"/>
</dbReference>
<keyword evidence="5" id="KW-1185">Reference proteome</keyword>
<dbReference type="PANTHER" id="PTHR24421">
    <property type="entry name" value="NITRATE/NITRITE SENSOR PROTEIN NARX-RELATED"/>
    <property type="match status" value="1"/>
</dbReference>
<dbReference type="AlphaFoldDB" id="A0A222VJG2"/>
<gene>
    <name evidence="4" type="ORF">SAMN05421630_103497</name>
</gene>
<evidence type="ECO:0000256" key="2">
    <source>
        <dbReference type="ARBA" id="ARBA00022777"/>
    </source>
</evidence>
<keyword evidence="1" id="KW-0808">Transferase</keyword>
<dbReference type="STRING" id="530584.SAMN05421630_103497"/>
<keyword evidence="2 4" id="KW-0418">Kinase</keyword>
<dbReference type="GO" id="GO:0000155">
    <property type="term" value="F:phosphorelay sensor kinase activity"/>
    <property type="evidence" value="ECO:0007669"/>
    <property type="project" value="InterPro"/>
</dbReference>